<evidence type="ECO:0000313" key="2">
    <source>
        <dbReference type="EMBL" id="KAK1260034.1"/>
    </source>
</evidence>
<comment type="caution">
    <text evidence="2">The sequence shown here is derived from an EMBL/GenBank/DDBJ whole genome shotgun (WGS) entry which is preliminary data.</text>
</comment>
<dbReference type="Proteomes" id="UP001179952">
    <property type="component" value="Unassembled WGS sequence"/>
</dbReference>
<dbReference type="EMBL" id="JAUJYN010000012">
    <property type="protein sequence ID" value="KAK1260034.1"/>
    <property type="molecule type" value="Genomic_DNA"/>
</dbReference>
<gene>
    <name evidence="2" type="ORF">QJS04_geneDACA020086</name>
</gene>
<name>A0AAV9A796_ACOGR</name>
<keyword evidence="1" id="KW-0812">Transmembrane</keyword>
<keyword evidence="3" id="KW-1185">Reference proteome</keyword>
<keyword evidence="1" id="KW-1133">Transmembrane helix</keyword>
<keyword evidence="1" id="KW-0472">Membrane</keyword>
<organism evidence="2 3">
    <name type="scientific">Acorus gramineus</name>
    <name type="common">Dwarf sweet flag</name>
    <dbReference type="NCBI Taxonomy" id="55184"/>
    <lineage>
        <taxon>Eukaryota</taxon>
        <taxon>Viridiplantae</taxon>
        <taxon>Streptophyta</taxon>
        <taxon>Embryophyta</taxon>
        <taxon>Tracheophyta</taxon>
        <taxon>Spermatophyta</taxon>
        <taxon>Magnoliopsida</taxon>
        <taxon>Liliopsida</taxon>
        <taxon>Acoraceae</taxon>
        <taxon>Acorus</taxon>
    </lineage>
</organism>
<protein>
    <submittedName>
        <fullName evidence="2">Phospholipid-transporting ATPase 2</fullName>
    </submittedName>
</protein>
<sequence>MRVVVSSYVQLIINDALFQLMVAVGMGPVLALKYFRYTYRSSAINILQQAERSGGPVYSIKDVEPQIKSSKDVVPLSITQIKSRNPVYEPLLSDSPTATRRSSGSAATAFDTFQHAQSRLSSSYSRNFKNN</sequence>
<reference evidence="2" key="1">
    <citation type="journal article" date="2023" name="Nat. Commun.">
        <title>Diploid and tetraploid genomes of Acorus and the evolution of monocots.</title>
        <authorList>
            <person name="Ma L."/>
            <person name="Liu K.W."/>
            <person name="Li Z."/>
            <person name="Hsiao Y.Y."/>
            <person name="Qi Y."/>
            <person name="Fu T."/>
            <person name="Tang G.D."/>
            <person name="Zhang D."/>
            <person name="Sun W.H."/>
            <person name="Liu D.K."/>
            <person name="Li Y."/>
            <person name="Chen G.Z."/>
            <person name="Liu X.D."/>
            <person name="Liao X.Y."/>
            <person name="Jiang Y.T."/>
            <person name="Yu X."/>
            <person name="Hao Y."/>
            <person name="Huang J."/>
            <person name="Zhao X.W."/>
            <person name="Ke S."/>
            <person name="Chen Y.Y."/>
            <person name="Wu W.L."/>
            <person name="Hsu J.L."/>
            <person name="Lin Y.F."/>
            <person name="Huang M.D."/>
            <person name="Li C.Y."/>
            <person name="Huang L."/>
            <person name="Wang Z.W."/>
            <person name="Zhao X."/>
            <person name="Zhong W.Y."/>
            <person name="Peng D.H."/>
            <person name="Ahmad S."/>
            <person name="Lan S."/>
            <person name="Zhang J.S."/>
            <person name="Tsai W.C."/>
            <person name="Van de Peer Y."/>
            <person name="Liu Z.J."/>
        </authorList>
    </citation>
    <scope>NUCLEOTIDE SEQUENCE</scope>
    <source>
        <strain evidence="2">SCP</strain>
    </source>
</reference>
<proteinExistence type="predicted"/>
<dbReference type="AlphaFoldDB" id="A0AAV9A796"/>
<accession>A0AAV9A796</accession>
<feature type="transmembrane region" description="Helical" evidence="1">
    <location>
        <begin position="16"/>
        <end position="35"/>
    </location>
</feature>
<evidence type="ECO:0000256" key="1">
    <source>
        <dbReference type="SAM" id="Phobius"/>
    </source>
</evidence>
<reference evidence="2" key="2">
    <citation type="submission" date="2023-06" db="EMBL/GenBank/DDBJ databases">
        <authorList>
            <person name="Ma L."/>
            <person name="Liu K.-W."/>
            <person name="Li Z."/>
            <person name="Hsiao Y.-Y."/>
            <person name="Qi Y."/>
            <person name="Fu T."/>
            <person name="Tang G."/>
            <person name="Zhang D."/>
            <person name="Sun W.-H."/>
            <person name="Liu D.-K."/>
            <person name="Li Y."/>
            <person name="Chen G.-Z."/>
            <person name="Liu X.-D."/>
            <person name="Liao X.-Y."/>
            <person name="Jiang Y.-T."/>
            <person name="Yu X."/>
            <person name="Hao Y."/>
            <person name="Huang J."/>
            <person name="Zhao X.-W."/>
            <person name="Ke S."/>
            <person name="Chen Y.-Y."/>
            <person name="Wu W.-L."/>
            <person name="Hsu J.-L."/>
            <person name="Lin Y.-F."/>
            <person name="Huang M.-D."/>
            <person name="Li C.-Y."/>
            <person name="Huang L."/>
            <person name="Wang Z.-W."/>
            <person name="Zhao X."/>
            <person name="Zhong W.-Y."/>
            <person name="Peng D.-H."/>
            <person name="Ahmad S."/>
            <person name="Lan S."/>
            <person name="Zhang J.-S."/>
            <person name="Tsai W.-C."/>
            <person name="Van De Peer Y."/>
            <person name="Liu Z.-J."/>
        </authorList>
    </citation>
    <scope>NUCLEOTIDE SEQUENCE</scope>
    <source>
        <strain evidence="2">SCP</strain>
        <tissue evidence="2">Leaves</tissue>
    </source>
</reference>
<evidence type="ECO:0000313" key="3">
    <source>
        <dbReference type="Proteomes" id="UP001179952"/>
    </source>
</evidence>